<dbReference type="Gene3D" id="2.60.130.10">
    <property type="entry name" value="Aromatic compound dioxygenase"/>
    <property type="match status" value="1"/>
</dbReference>
<keyword evidence="1" id="KW-0732">Signal</keyword>
<dbReference type="PANTHER" id="PTHR34315:SF1">
    <property type="entry name" value="INTRADIOL RING-CLEAVAGE DIOXYGENASES DOMAIN-CONTAINING PROTEIN-RELATED"/>
    <property type="match status" value="1"/>
</dbReference>
<organism evidence="2 3">
    <name type="scientific">Ophiobolus disseminans</name>
    <dbReference type="NCBI Taxonomy" id="1469910"/>
    <lineage>
        <taxon>Eukaryota</taxon>
        <taxon>Fungi</taxon>
        <taxon>Dikarya</taxon>
        <taxon>Ascomycota</taxon>
        <taxon>Pezizomycotina</taxon>
        <taxon>Dothideomycetes</taxon>
        <taxon>Pleosporomycetidae</taxon>
        <taxon>Pleosporales</taxon>
        <taxon>Pleosporineae</taxon>
        <taxon>Phaeosphaeriaceae</taxon>
        <taxon>Ophiobolus</taxon>
    </lineage>
</organism>
<keyword evidence="2" id="KW-0560">Oxidoreductase</keyword>
<reference evidence="2" key="1">
    <citation type="journal article" date="2020" name="Stud. Mycol.">
        <title>101 Dothideomycetes genomes: a test case for predicting lifestyles and emergence of pathogens.</title>
        <authorList>
            <person name="Haridas S."/>
            <person name="Albert R."/>
            <person name="Binder M."/>
            <person name="Bloem J."/>
            <person name="Labutti K."/>
            <person name="Salamov A."/>
            <person name="Andreopoulos B."/>
            <person name="Baker S."/>
            <person name="Barry K."/>
            <person name="Bills G."/>
            <person name="Bluhm B."/>
            <person name="Cannon C."/>
            <person name="Castanera R."/>
            <person name="Culley D."/>
            <person name="Daum C."/>
            <person name="Ezra D."/>
            <person name="Gonzalez J."/>
            <person name="Henrissat B."/>
            <person name="Kuo A."/>
            <person name="Liang C."/>
            <person name="Lipzen A."/>
            <person name="Lutzoni F."/>
            <person name="Magnuson J."/>
            <person name="Mondo S."/>
            <person name="Nolan M."/>
            <person name="Ohm R."/>
            <person name="Pangilinan J."/>
            <person name="Park H.-J."/>
            <person name="Ramirez L."/>
            <person name="Alfaro M."/>
            <person name="Sun H."/>
            <person name="Tritt A."/>
            <person name="Yoshinaga Y."/>
            <person name="Zwiers L.-H."/>
            <person name="Turgeon B."/>
            <person name="Goodwin S."/>
            <person name="Spatafora J."/>
            <person name="Crous P."/>
            <person name="Grigoriev I."/>
        </authorList>
    </citation>
    <scope>NUCLEOTIDE SEQUENCE</scope>
    <source>
        <strain evidence="2">CBS 113818</strain>
    </source>
</reference>
<gene>
    <name evidence="2" type="ORF">CC86DRAFT_409120</name>
</gene>
<proteinExistence type="predicted"/>
<keyword evidence="2" id="KW-0223">Dioxygenase</keyword>
<protein>
    <submittedName>
        <fullName evidence="2">Aromatic compound dioxygenase</fullName>
    </submittedName>
</protein>
<feature type="signal peptide" evidence="1">
    <location>
        <begin position="1"/>
        <end position="25"/>
    </location>
</feature>
<dbReference type="SUPFAM" id="SSF49482">
    <property type="entry name" value="Aromatic compound dioxygenase"/>
    <property type="match status" value="1"/>
</dbReference>
<name>A0A6A6ZRE7_9PLEO</name>
<feature type="chain" id="PRO_5025639013" evidence="1">
    <location>
        <begin position="26"/>
        <end position="265"/>
    </location>
</feature>
<evidence type="ECO:0000256" key="1">
    <source>
        <dbReference type="SAM" id="SignalP"/>
    </source>
</evidence>
<evidence type="ECO:0000313" key="2">
    <source>
        <dbReference type="EMBL" id="KAF2823189.1"/>
    </source>
</evidence>
<keyword evidence="3" id="KW-1185">Reference proteome</keyword>
<dbReference type="GO" id="GO:0005506">
    <property type="term" value="F:iron ion binding"/>
    <property type="evidence" value="ECO:0007669"/>
    <property type="project" value="InterPro"/>
</dbReference>
<dbReference type="Proteomes" id="UP000799424">
    <property type="component" value="Unassembled WGS sequence"/>
</dbReference>
<dbReference type="GO" id="GO:0016702">
    <property type="term" value="F:oxidoreductase activity, acting on single donors with incorporation of molecular oxygen, incorporation of two atoms of oxygen"/>
    <property type="evidence" value="ECO:0007669"/>
    <property type="project" value="InterPro"/>
</dbReference>
<sequence>MAFNSALRLGLAIVALFFLITQVTAHLDLSRDELIDYYRNIKRDNDALSRCLKSPIMQEHNARILAHQNETLHSLRKARVWTPQDKLIGVNHEADPGHSRDPHDIFDFRWNNAPHQYAGCPQRADIRALQGGIQLRLAMQVIDYRTCMPLHGTQVDIWHSNAVGEYSDKMDGFLQGWQPISFQGTVDFDTTFPGHYDGRATHIHVVNIRDVIEEIGDYKKNKYAEIGESLEDDGLLGWITLGVDTSNNGIQQSPQKRNIVDWHLK</sequence>
<accession>A0A6A6ZRE7</accession>
<dbReference type="OrthoDB" id="121380at2759"/>
<evidence type="ECO:0000313" key="3">
    <source>
        <dbReference type="Proteomes" id="UP000799424"/>
    </source>
</evidence>
<dbReference type="EMBL" id="MU006232">
    <property type="protein sequence ID" value="KAF2823189.1"/>
    <property type="molecule type" value="Genomic_DNA"/>
</dbReference>
<dbReference type="AlphaFoldDB" id="A0A6A6ZRE7"/>
<dbReference type="InterPro" id="IPR015889">
    <property type="entry name" value="Intradiol_dOase_core"/>
</dbReference>
<dbReference type="PANTHER" id="PTHR34315">
    <property type="match status" value="1"/>
</dbReference>